<dbReference type="Pfam" id="PF00535">
    <property type="entry name" value="Glycos_transf_2"/>
    <property type="match status" value="1"/>
</dbReference>
<dbReference type="Gene3D" id="3.90.550.10">
    <property type="entry name" value="Spore Coat Polysaccharide Biosynthesis Protein SpsA, Chain A"/>
    <property type="match status" value="1"/>
</dbReference>
<sequence>MKSRARCVPEVVWVGRPLISLCMIVKNEEKNLPRCLESVQGQVDEIIVVDTGSSDRTVEVASQYGARVLTHPWNGDFSAARNVSLDHASGGWVLWLDADEELLQAPDGSTLKQMADSGTAEAYLVPVQNMRLDGSFTAHYAVRFFRKLEGIRFEGKAHESVGDWLLRQNARIERSPVAIRHWGYAVTDAELQRKLDRNLELLKAQLERDPNNSYVHYYIGMTLVGKEDFEGSFHHLQRAYELGPETPNMECLVANMLAYHQLHRCNYGEAEKWARRSLAITPQQHTAKMFLGIALYNQKRFAEALPLLQSAYQFQRLPLERRRSDISLEHSYGEKELLWAVARSAYETRSYPLAHQFLQRLARSGGSDAAALTLQGLTALALESFRSAVAHFDHAKVLGASWQQIGAPWTYGLLQLGRLDDALAVLSEAGASFFLNENAEQTFALLVERCFESSRIGPLVRALERIAQNAHVPPHVLDALAVCHIKSGNYEKAAAALDALLEKDPGNLEVRRRLAAVWVRLGRETMAARLLRSYRRDGTASAAP</sequence>
<dbReference type="GO" id="GO:0016740">
    <property type="term" value="F:transferase activity"/>
    <property type="evidence" value="ECO:0007669"/>
    <property type="project" value="UniProtKB-KW"/>
</dbReference>
<comment type="similarity">
    <text evidence="1">Belongs to the glycosyltransferase 2 family. WaaE/KdtX subfamily.</text>
</comment>
<dbReference type="InterPro" id="IPR019734">
    <property type="entry name" value="TPR_rpt"/>
</dbReference>
<keyword evidence="2" id="KW-0802">TPR repeat</keyword>
<dbReference type="AlphaFoldDB" id="A0A1M5CUD3"/>
<proteinExistence type="inferred from homology"/>
<dbReference type="SUPFAM" id="SSF48452">
    <property type="entry name" value="TPR-like"/>
    <property type="match status" value="1"/>
</dbReference>
<dbReference type="InterPro" id="IPR029044">
    <property type="entry name" value="Nucleotide-diphossugar_trans"/>
</dbReference>
<dbReference type="Gene3D" id="1.25.40.10">
    <property type="entry name" value="Tetratricopeptide repeat domain"/>
    <property type="match status" value="2"/>
</dbReference>
<protein>
    <submittedName>
        <fullName evidence="4">Glycosyltransferase involved in cell wall bisynthesis</fullName>
    </submittedName>
</protein>
<dbReference type="STRING" id="1121391.SAMN02745206_02273"/>
<keyword evidence="4" id="KW-0808">Transferase</keyword>
<dbReference type="Proteomes" id="UP000184076">
    <property type="component" value="Unassembled WGS sequence"/>
</dbReference>
<organism evidence="4 5">
    <name type="scientific">Desulfacinum infernum DSM 9756</name>
    <dbReference type="NCBI Taxonomy" id="1121391"/>
    <lineage>
        <taxon>Bacteria</taxon>
        <taxon>Pseudomonadati</taxon>
        <taxon>Thermodesulfobacteriota</taxon>
        <taxon>Syntrophobacteria</taxon>
        <taxon>Syntrophobacterales</taxon>
        <taxon>Syntrophobacteraceae</taxon>
        <taxon>Desulfacinum</taxon>
    </lineage>
</organism>
<gene>
    <name evidence="4" type="ORF">SAMN02745206_02273</name>
</gene>
<dbReference type="CDD" id="cd02511">
    <property type="entry name" value="Beta4Glucosyltransferase"/>
    <property type="match status" value="1"/>
</dbReference>
<evidence type="ECO:0000256" key="1">
    <source>
        <dbReference type="ARBA" id="ARBA00038494"/>
    </source>
</evidence>
<dbReference type="Pfam" id="PF14559">
    <property type="entry name" value="TPR_19"/>
    <property type="match status" value="1"/>
</dbReference>
<feature type="repeat" description="TPR" evidence="2">
    <location>
        <begin position="474"/>
        <end position="507"/>
    </location>
</feature>
<dbReference type="InterPro" id="IPR011990">
    <property type="entry name" value="TPR-like_helical_dom_sf"/>
</dbReference>
<dbReference type="PANTHER" id="PTHR43630:SF2">
    <property type="entry name" value="GLYCOSYLTRANSFERASE"/>
    <property type="match status" value="1"/>
</dbReference>
<evidence type="ECO:0000256" key="2">
    <source>
        <dbReference type="PROSITE-ProRule" id="PRU00339"/>
    </source>
</evidence>
<accession>A0A1M5CUD3</accession>
<evidence type="ECO:0000313" key="4">
    <source>
        <dbReference type="EMBL" id="SHF57972.1"/>
    </source>
</evidence>
<dbReference type="PROSITE" id="PS50005">
    <property type="entry name" value="TPR"/>
    <property type="match status" value="2"/>
</dbReference>
<dbReference type="InterPro" id="IPR001173">
    <property type="entry name" value="Glyco_trans_2-like"/>
</dbReference>
<dbReference type="EMBL" id="FQVB01000021">
    <property type="protein sequence ID" value="SHF57972.1"/>
    <property type="molecule type" value="Genomic_DNA"/>
</dbReference>
<dbReference type="PANTHER" id="PTHR43630">
    <property type="entry name" value="POLY-BETA-1,6-N-ACETYL-D-GLUCOSAMINE SYNTHASE"/>
    <property type="match status" value="1"/>
</dbReference>
<reference evidence="5" key="1">
    <citation type="submission" date="2016-11" db="EMBL/GenBank/DDBJ databases">
        <authorList>
            <person name="Varghese N."/>
            <person name="Submissions S."/>
        </authorList>
    </citation>
    <scope>NUCLEOTIDE SEQUENCE [LARGE SCALE GENOMIC DNA]</scope>
    <source>
        <strain evidence="5">DSM 9756</strain>
    </source>
</reference>
<feature type="repeat" description="TPR" evidence="2">
    <location>
        <begin position="213"/>
        <end position="246"/>
    </location>
</feature>
<evidence type="ECO:0000313" key="5">
    <source>
        <dbReference type="Proteomes" id="UP000184076"/>
    </source>
</evidence>
<evidence type="ECO:0000259" key="3">
    <source>
        <dbReference type="Pfam" id="PF00535"/>
    </source>
</evidence>
<dbReference type="Pfam" id="PF13432">
    <property type="entry name" value="TPR_16"/>
    <property type="match status" value="1"/>
</dbReference>
<dbReference type="SMART" id="SM00028">
    <property type="entry name" value="TPR"/>
    <property type="match status" value="5"/>
</dbReference>
<dbReference type="SUPFAM" id="SSF81901">
    <property type="entry name" value="HCP-like"/>
    <property type="match status" value="1"/>
</dbReference>
<feature type="domain" description="Glycosyltransferase 2-like" evidence="3">
    <location>
        <begin position="20"/>
        <end position="124"/>
    </location>
</feature>
<name>A0A1M5CUD3_9BACT</name>
<keyword evidence="5" id="KW-1185">Reference proteome</keyword>
<dbReference type="SUPFAM" id="SSF53448">
    <property type="entry name" value="Nucleotide-diphospho-sugar transferases"/>
    <property type="match status" value="1"/>
</dbReference>